<dbReference type="InterPro" id="IPR041141">
    <property type="entry name" value="CmlA_N"/>
</dbReference>
<dbReference type="Pfam" id="PF18456">
    <property type="entry name" value="CmlA_N"/>
    <property type="match status" value="1"/>
</dbReference>
<dbReference type="EMBL" id="RAWI01000009">
    <property type="protein sequence ID" value="RKI16599.1"/>
    <property type="molecule type" value="Genomic_DNA"/>
</dbReference>
<dbReference type="SUPFAM" id="SSF56281">
    <property type="entry name" value="Metallo-hydrolase/oxidoreductase"/>
    <property type="match status" value="1"/>
</dbReference>
<proteinExistence type="predicted"/>
<dbReference type="Proteomes" id="UP000278907">
    <property type="component" value="Unassembled WGS sequence"/>
</dbReference>
<keyword evidence="3" id="KW-1185">Reference proteome</keyword>
<dbReference type="InterPro" id="IPR050114">
    <property type="entry name" value="UPF0173_UPF0282_UlaG_hydrolase"/>
</dbReference>
<dbReference type="PANTHER" id="PTHR43546:SF3">
    <property type="entry name" value="UPF0173 METAL-DEPENDENT HYDROLASE MJ1163"/>
    <property type="match status" value="1"/>
</dbReference>
<dbReference type="Pfam" id="PF13483">
    <property type="entry name" value="Lactamase_B_3"/>
    <property type="match status" value="1"/>
</dbReference>
<comment type="caution">
    <text evidence="2">The sequence shown here is derived from an EMBL/GenBank/DDBJ whole genome shotgun (WGS) entry which is preliminary data.</text>
</comment>
<gene>
    <name evidence="2" type="ORF">D7Y13_02215</name>
</gene>
<sequence length="573" mass="64119">MPAASASRLRLPVRVEFSTRPLLLGVRTTGPLPGKARKPRRFVVSVDRQVFLKRNVVLDPLFNHWYAWTHLISPATAALNVANHVKIMKSFLANPEVHEDAAKDPQMMGGPFLDCPVDQSDRVAALLERTLVTQAKPLELVEALKGLDALLAKEGQGLSLESLYARVPAPLRGYVELFYDQENRPTFRLFEALLYRSPFYNRGAQALELFESGADGRPFMLSTPRLEDPTRLHVSLTLDSPAIDALVRAKWTATSLGTLRDSLHLTAAQVPLLDALVTDTCESRVSEPYRGEQVRVRYFGHACVLMEAGGVSVITDPIISYDDAGGIDRYSFSDLPETLDYVLITHNHQDHAQIETLLHLRHRVKTVLVPRNDSGSLLDPSLKLTLEHLGFRNVVAVDDLQTLDIPGGSIMALPFLGEHGDLLIRAKTGYIVSMGGRSVLFAADSRNMEPEIYAHVHRWVGDVDMMFVGMECEGAPGSWVYGPLMLRPLTRKMDQARRLNGSGFEQAASLVKQFNPRSVWVYAMAQEPWLRHVLGLAYTPESIQIIESDRLVKHCRERELPCERLYGRSEMFL</sequence>
<dbReference type="PANTHER" id="PTHR43546">
    <property type="entry name" value="UPF0173 METAL-DEPENDENT HYDROLASE MJ1163-RELATED"/>
    <property type="match status" value="1"/>
</dbReference>
<accession>A0ABX9QQU1</accession>
<evidence type="ECO:0000313" key="3">
    <source>
        <dbReference type="Proteomes" id="UP000278907"/>
    </source>
</evidence>
<evidence type="ECO:0000259" key="1">
    <source>
        <dbReference type="Pfam" id="PF18456"/>
    </source>
</evidence>
<evidence type="ECO:0000313" key="2">
    <source>
        <dbReference type="EMBL" id="RKI16599.1"/>
    </source>
</evidence>
<protein>
    <submittedName>
        <fullName evidence="2">MBL fold metallo-hydrolase</fullName>
    </submittedName>
</protein>
<feature type="domain" description="Diiron non-heme beta-hydroxylase N-terminal" evidence="1">
    <location>
        <begin position="52"/>
        <end position="279"/>
    </location>
</feature>
<reference evidence="2 3" key="1">
    <citation type="submission" date="2018-09" db="EMBL/GenBank/DDBJ databases">
        <authorList>
            <person name="Livingstone P.G."/>
            <person name="Whitworth D.E."/>
        </authorList>
    </citation>
    <scope>NUCLEOTIDE SEQUENCE [LARGE SCALE GENOMIC DNA]</scope>
    <source>
        <strain evidence="2 3">CA031B</strain>
    </source>
</reference>
<dbReference type="InterPro" id="IPR036866">
    <property type="entry name" value="RibonucZ/Hydroxyglut_hydro"/>
</dbReference>
<name>A0ABX9QQU1_9BACT</name>
<dbReference type="Gene3D" id="3.60.15.10">
    <property type="entry name" value="Ribonuclease Z/Hydroxyacylglutathione hydrolase-like"/>
    <property type="match status" value="1"/>
</dbReference>
<organism evidence="2 3">
    <name type="scientific">Corallococcus praedator</name>
    <dbReference type="NCBI Taxonomy" id="2316724"/>
    <lineage>
        <taxon>Bacteria</taxon>
        <taxon>Pseudomonadati</taxon>
        <taxon>Myxococcota</taxon>
        <taxon>Myxococcia</taxon>
        <taxon>Myxococcales</taxon>
        <taxon>Cystobacterineae</taxon>
        <taxon>Myxococcaceae</taxon>
        <taxon>Corallococcus</taxon>
    </lineage>
</organism>